<dbReference type="GO" id="GO:0000786">
    <property type="term" value="C:nucleosome"/>
    <property type="evidence" value="ECO:0007669"/>
    <property type="project" value="UniProtKB-KW"/>
</dbReference>
<dbReference type="SUPFAM" id="SSF47113">
    <property type="entry name" value="Histone-fold"/>
    <property type="match status" value="1"/>
</dbReference>
<accession>A0A507DSL2</accession>
<protein>
    <recommendedName>
        <fullName evidence="5">Core Histone H2A/H2B/H3 domain-containing protein</fullName>
    </recommendedName>
</protein>
<evidence type="ECO:0000313" key="7">
    <source>
        <dbReference type="Proteomes" id="UP000318582"/>
    </source>
</evidence>
<dbReference type="Proteomes" id="UP000318582">
    <property type="component" value="Unassembled WGS sequence"/>
</dbReference>
<dbReference type="PANTHER" id="PTHR11426">
    <property type="entry name" value="HISTONE H3"/>
    <property type="match status" value="1"/>
</dbReference>
<dbReference type="EMBL" id="QEAQ01000144">
    <property type="protein sequence ID" value="TPX54713.1"/>
    <property type="molecule type" value="Genomic_DNA"/>
</dbReference>
<dbReference type="InterPro" id="IPR009072">
    <property type="entry name" value="Histone-fold"/>
</dbReference>
<name>A0A507DSL2_9FUNG</name>
<dbReference type="Gene3D" id="1.10.20.10">
    <property type="entry name" value="Histone, subunit A"/>
    <property type="match status" value="1"/>
</dbReference>
<dbReference type="PRINTS" id="PR00622">
    <property type="entry name" value="HISTONEH3"/>
</dbReference>
<dbReference type="GO" id="GO:0003677">
    <property type="term" value="F:DNA binding"/>
    <property type="evidence" value="ECO:0007669"/>
    <property type="project" value="InterPro"/>
</dbReference>
<evidence type="ECO:0000259" key="5">
    <source>
        <dbReference type="Pfam" id="PF00125"/>
    </source>
</evidence>
<dbReference type="Pfam" id="PF00125">
    <property type="entry name" value="Histone"/>
    <property type="match status" value="1"/>
</dbReference>
<dbReference type="CDD" id="cd22911">
    <property type="entry name" value="HFD_H3"/>
    <property type="match status" value="1"/>
</dbReference>
<dbReference type="STRING" id="109895.A0A507DSL2"/>
<dbReference type="InterPro" id="IPR007125">
    <property type="entry name" value="H2A/H2B/H3"/>
</dbReference>
<gene>
    <name evidence="6" type="ORF">PhCBS80983_g05818</name>
</gene>
<feature type="domain" description="Core Histone H2A/H2B/H3" evidence="5">
    <location>
        <begin position="59"/>
        <end position="144"/>
    </location>
</feature>
<evidence type="ECO:0000256" key="1">
    <source>
        <dbReference type="ARBA" id="ARBA00004286"/>
    </source>
</evidence>
<evidence type="ECO:0000313" key="6">
    <source>
        <dbReference type="EMBL" id="TPX54713.1"/>
    </source>
</evidence>
<keyword evidence="7" id="KW-1185">Reference proteome</keyword>
<comment type="subcellular location">
    <subcellularLocation>
        <location evidence="1">Chromosome</location>
    </subcellularLocation>
</comment>
<dbReference type="GO" id="GO:0046982">
    <property type="term" value="F:protein heterodimerization activity"/>
    <property type="evidence" value="ECO:0007669"/>
    <property type="project" value="InterPro"/>
</dbReference>
<evidence type="ECO:0000256" key="4">
    <source>
        <dbReference type="ARBA" id="ARBA00023269"/>
    </source>
</evidence>
<dbReference type="GO" id="GO:0030527">
    <property type="term" value="F:structural constituent of chromatin"/>
    <property type="evidence" value="ECO:0007669"/>
    <property type="project" value="InterPro"/>
</dbReference>
<keyword evidence="4" id="KW-0544">Nucleosome core</keyword>
<dbReference type="AlphaFoldDB" id="A0A507DSL2"/>
<sequence length="149" mass="16707">MAPTKNGLHINGFEPTTLAKTVGSQTCTATADKQLCTLPTCRRIVRNTPKLKATRRKRKQTAWLCEIKQYQKPTDLLIRKLPFQRTVCEIVSDLTQTPIQWQSSALLAFQETAEAYLVAMLGKANKAAIHAGRITIKLVNLNLVRAFEK</sequence>
<keyword evidence="4" id="KW-0238">DNA-binding</keyword>
<comment type="similarity">
    <text evidence="2">Belongs to the histone H3 family.</text>
</comment>
<evidence type="ECO:0000256" key="3">
    <source>
        <dbReference type="ARBA" id="ARBA00022454"/>
    </source>
</evidence>
<comment type="caution">
    <text evidence="6">The sequence shown here is derived from an EMBL/GenBank/DDBJ whole genome shotgun (WGS) entry which is preliminary data.</text>
</comment>
<reference evidence="6 7" key="1">
    <citation type="journal article" date="2019" name="Sci. Rep.">
        <title>Comparative genomics of chytrid fungi reveal insights into the obligate biotrophic and pathogenic lifestyle of Synchytrium endobioticum.</title>
        <authorList>
            <person name="van de Vossenberg B.T.L.H."/>
            <person name="Warris S."/>
            <person name="Nguyen H.D.T."/>
            <person name="van Gent-Pelzer M.P.E."/>
            <person name="Joly D.L."/>
            <person name="van de Geest H.C."/>
            <person name="Bonants P.J.M."/>
            <person name="Smith D.S."/>
            <person name="Levesque C.A."/>
            <person name="van der Lee T.A.J."/>
        </authorList>
    </citation>
    <scope>NUCLEOTIDE SEQUENCE [LARGE SCALE GENOMIC DNA]</scope>
    <source>
        <strain evidence="6 7">CBS 809.83</strain>
    </source>
</reference>
<proteinExistence type="inferred from homology"/>
<organism evidence="6 7">
    <name type="scientific">Powellomyces hirtus</name>
    <dbReference type="NCBI Taxonomy" id="109895"/>
    <lineage>
        <taxon>Eukaryota</taxon>
        <taxon>Fungi</taxon>
        <taxon>Fungi incertae sedis</taxon>
        <taxon>Chytridiomycota</taxon>
        <taxon>Chytridiomycota incertae sedis</taxon>
        <taxon>Chytridiomycetes</taxon>
        <taxon>Spizellomycetales</taxon>
        <taxon>Powellomycetaceae</taxon>
        <taxon>Powellomyces</taxon>
    </lineage>
</organism>
<dbReference type="InterPro" id="IPR000164">
    <property type="entry name" value="Histone_H3/CENP-A"/>
</dbReference>
<dbReference type="SMART" id="SM00428">
    <property type="entry name" value="H3"/>
    <property type="match status" value="1"/>
</dbReference>
<keyword evidence="3" id="KW-0158">Chromosome</keyword>
<evidence type="ECO:0000256" key="2">
    <source>
        <dbReference type="ARBA" id="ARBA00010343"/>
    </source>
</evidence>